<keyword evidence="2" id="KW-1185">Reference proteome</keyword>
<gene>
    <name evidence="1" type="ORF">E5329_25550</name>
</gene>
<organism evidence="1 2">
    <name type="scientific">Petralouisia muris</name>
    <dbReference type="NCBI Taxonomy" id="3032872"/>
    <lineage>
        <taxon>Bacteria</taxon>
        <taxon>Bacillati</taxon>
        <taxon>Bacillota</taxon>
        <taxon>Clostridia</taxon>
        <taxon>Lachnospirales</taxon>
        <taxon>Lachnospiraceae</taxon>
        <taxon>Petralouisia</taxon>
    </lineage>
</organism>
<name>A0AC61RNJ1_9FIRM</name>
<dbReference type="Proteomes" id="UP000304953">
    <property type="component" value="Unassembled WGS sequence"/>
</dbReference>
<sequence length="94" mass="11603">MKRYQVGMIKDMSTKYFYIRDLETMDIVELPTKYLTHMTRANRSPNTIRRSAFAICYYLEYMNEKRMELDDVYQMDYETQYEEEQQCLRTSDFN</sequence>
<proteinExistence type="predicted"/>
<accession>A0AC61RNJ1</accession>
<protein>
    <submittedName>
        <fullName evidence="1">Uncharacterized protein</fullName>
    </submittedName>
</protein>
<evidence type="ECO:0000313" key="2">
    <source>
        <dbReference type="Proteomes" id="UP000304953"/>
    </source>
</evidence>
<evidence type="ECO:0000313" key="1">
    <source>
        <dbReference type="EMBL" id="TGY88706.1"/>
    </source>
</evidence>
<comment type="caution">
    <text evidence="1">The sequence shown here is derived from an EMBL/GenBank/DDBJ whole genome shotgun (WGS) entry which is preliminary data.</text>
</comment>
<reference evidence="1" key="1">
    <citation type="submission" date="2019-04" db="EMBL/GenBank/DDBJ databases">
        <title>Microbes associate with the intestines of laboratory mice.</title>
        <authorList>
            <person name="Navarre W."/>
            <person name="Wong E."/>
            <person name="Huang K."/>
            <person name="Tropini C."/>
            <person name="Ng K."/>
            <person name="Yu B."/>
        </authorList>
    </citation>
    <scope>NUCLEOTIDE SEQUENCE</scope>
    <source>
        <strain evidence="1">NM01_1-7b</strain>
    </source>
</reference>
<dbReference type="EMBL" id="SRYA01000097">
    <property type="protein sequence ID" value="TGY88706.1"/>
    <property type="molecule type" value="Genomic_DNA"/>
</dbReference>